<feature type="region of interest" description="Disordered" evidence="1">
    <location>
        <begin position="210"/>
        <end position="475"/>
    </location>
</feature>
<evidence type="ECO:0000313" key="5">
    <source>
        <dbReference type="Proteomes" id="UP001152087"/>
    </source>
</evidence>
<name>A0A9W8R730_9HYPO</name>
<accession>A0A9W8R730</accession>
<protein>
    <recommendedName>
        <fullName evidence="3">Apple domain-containing protein</fullName>
    </recommendedName>
</protein>
<comment type="caution">
    <text evidence="4">The sequence shown here is derived from an EMBL/GenBank/DDBJ whole genome shotgun (WGS) entry which is preliminary data.</text>
</comment>
<dbReference type="PROSITE" id="PS50948">
    <property type="entry name" value="PAN"/>
    <property type="match status" value="2"/>
</dbReference>
<feature type="compositionally biased region" description="Basic and acidic residues" evidence="1">
    <location>
        <begin position="72"/>
        <end position="84"/>
    </location>
</feature>
<keyword evidence="5" id="KW-1185">Reference proteome</keyword>
<sequence length="732" mass="76786">MRSIVALAALALSGSVQLASASVCRPSATTDLATTTTSTSAPVVTNELKGAKFARRAPDGGIVDFEGSGDAQHADEGYKGDGSKDNGCVQMHADSGSKRALGPDVGISQQVTGLNPSTPYTIRFYTAIVLYPQNTGSCFIRAYLGGDPFYEQALFTSGPTAAYSSVVRQASAPASSATFSIQMQCSGGNAAMIYVDSIFMSNQVTPQNIDDYDLVGDDDDVESPTTTADTETSQASSTGTVPPETETETATSSELPETESETATSTELLETETQTASSTELPETESQTVTGTETSQTESAETTATTGVETSQTDIETGTTTGTETSDVETSTTASTETSDVETGTTTATETSQTEGAETGTTTASETSQTEDAETGTTTEAQSTTESESTVTSQEASESATASEESTTASEESTTASEELTTASEESTTTASEESTTTASEESTTTASEESTTISSTTSSASSEPTINRICANVGSNPDDGKGCDKRPVTADPDFYFSFVGNIEKEQCAARCLGDDECGHFEYRYVNDCHKECRIYSTRLSADSPTGPSGDTNIWAYDRSCAWQIPCWQPPADNVCLNKFADTPEPTCVRQKATLKQCAQPWLRLSVPDCTPEESCAGACATYTGCVAFSLSSDPNDQRNCLLYTDRVEDISEADDSSLLEFVDLDCYACNGKNMALTTYAQPMNDNTPKPDNTCAAPNNANFFLATPGANTATTLLTSTRAATTTEAANFA</sequence>
<feature type="signal peptide" evidence="2">
    <location>
        <begin position="1"/>
        <end position="21"/>
    </location>
</feature>
<dbReference type="EMBL" id="JAOQAV010000012">
    <property type="protein sequence ID" value="KAJ4189838.1"/>
    <property type="molecule type" value="Genomic_DNA"/>
</dbReference>
<reference evidence="4" key="1">
    <citation type="submission" date="2022-09" db="EMBL/GenBank/DDBJ databases">
        <title>Fusarium specimens isolated from Avocado Roots.</title>
        <authorList>
            <person name="Stajich J."/>
            <person name="Roper C."/>
            <person name="Heimlech-Rivalta G."/>
        </authorList>
    </citation>
    <scope>NUCLEOTIDE SEQUENCE</scope>
    <source>
        <strain evidence="4">A02</strain>
    </source>
</reference>
<evidence type="ECO:0000259" key="3">
    <source>
        <dbReference type="PROSITE" id="PS50948"/>
    </source>
</evidence>
<proteinExistence type="predicted"/>
<feature type="compositionally biased region" description="Low complexity" evidence="1">
    <location>
        <begin position="236"/>
        <end position="280"/>
    </location>
</feature>
<feature type="compositionally biased region" description="Low complexity" evidence="1">
    <location>
        <begin position="375"/>
        <end position="464"/>
    </location>
</feature>
<dbReference type="AlphaFoldDB" id="A0A9W8R730"/>
<gene>
    <name evidence="4" type="ORF">NW755_005834</name>
</gene>
<dbReference type="InterPro" id="IPR003609">
    <property type="entry name" value="Pan_app"/>
</dbReference>
<feature type="region of interest" description="Disordered" evidence="1">
    <location>
        <begin position="67"/>
        <end position="87"/>
    </location>
</feature>
<feature type="chain" id="PRO_5040911399" description="Apple domain-containing protein" evidence="2">
    <location>
        <begin position="22"/>
        <end position="732"/>
    </location>
</feature>
<evidence type="ECO:0000313" key="4">
    <source>
        <dbReference type="EMBL" id="KAJ4189838.1"/>
    </source>
</evidence>
<organism evidence="4 5">
    <name type="scientific">Fusarium falciforme</name>
    <dbReference type="NCBI Taxonomy" id="195108"/>
    <lineage>
        <taxon>Eukaryota</taxon>
        <taxon>Fungi</taxon>
        <taxon>Dikarya</taxon>
        <taxon>Ascomycota</taxon>
        <taxon>Pezizomycotina</taxon>
        <taxon>Sordariomycetes</taxon>
        <taxon>Hypocreomycetidae</taxon>
        <taxon>Hypocreales</taxon>
        <taxon>Nectriaceae</taxon>
        <taxon>Fusarium</taxon>
        <taxon>Fusarium solani species complex</taxon>
    </lineage>
</organism>
<feature type="domain" description="Apple" evidence="3">
    <location>
        <begin position="588"/>
        <end position="667"/>
    </location>
</feature>
<evidence type="ECO:0000256" key="2">
    <source>
        <dbReference type="SAM" id="SignalP"/>
    </source>
</evidence>
<feature type="domain" description="Apple" evidence="3">
    <location>
        <begin position="484"/>
        <end position="561"/>
    </location>
</feature>
<feature type="compositionally biased region" description="Low complexity" evidence="1">
    <location>
        <begin position="290"/>
        <end position="368"/>
    </location>
</feature>
<evidence type="ECO:0000256" key="1">
    <source>
        <dbReference type="SAM" id="MobiDB-lite"/>
    </source>
</evidence>
<keyword evidence="2" id="KW-0732">Signal</keyword>
<dbReference type="Proteomes" id="UP001152087">
    <property type="component" value="Unassembled WGS sequence"/>
</dbReference>
<feature type="compositionally biased region" description="Polar residues" evidence="1">
    <location>
        <begin position="223"/>
        <end position="235"/>
    </location>
</feature>
<feature type="compositionally biased region" description="Acidic residues" evidence="1">
    <location>
        <begin position="210"/>
        <end position="222"/>
    </location>
</feature>